<evidence type="ECO:0000256" key="4">
    <source>
        <dbReference type="ARBA" id="ARBA00022691"/>
    </source>
</evidence>
<dbReference type="PROSITE" id="PS50297">
    <property type="entry name" value="ANK_REP_REGION"/>
    <property type="match status" value="4"/>
</dbReference>
<feature type="region of interest" description="Disordered" evidence="6">
    <location>
        <begin position="130"/>
        <end position="190"/>
    </location>
</feature>
<dbReference type="InterPro" id="IPR007728">
    <property type="entry name" value="Pre-SET_dom"/>
</dbReference>
<protein>
    <recommendedName>
        <fullName evidence="11">Histone-lysine N-methyltransferase EHMT1</fullName>
    </recommendedName>
</protein>
<dbReference type="InterPro" id="IPR043550">
    <property type="entry name" value="EHMT1/EHMT2"/>
</dbReference>
<comment type="caution">
    <text evidence="9">The sequence shown here is derived from an EMBL/GenBank/DDBJ whole genome shotgun (WGS) entry which is preliminary data.</text>
</comment>
<feature type="repeat" description="ANK" evidence="5">
    <location>
        <begin position="532"/>
        <end position="564"/>
    </location>
</feature>
<sequence>MMEESGKIDILSHMKNNFNNSVVLASHYETSNVDIAKAMPENQEDSEGNALADKKTVSSEVHSVKQNSAHLNKANHNKTTSDEPVNGPSINCSPKRTSRRVSNKSVLQNAIARKEKSLLLEDKPRIRHKRIKARVSAEEVNNDPSQEQPKQKTNKSNVRSVKRRTLPESETEEVDKAVRKSPRSLPSESKKLLTIPQEEVESKKGILVSQLCKCTENKQLFMESELDTQFCMAVDSISGQLIGCSKEVNIREVSMVRPSVKIPFGVFCQSHKERLIRHNCCPICGVFCSQGNFLECKSKHYFHKDCILSLSGIKGCPHCGDSSPNAEIIINMHKSKNLVFLPVQRSHHCSSRITFNESKCGSNSSKEISVPPLIPIKHLTSIKNISNLMVDECNHLNLVKAIENDDSPRVAAILEMGNIDLKTKLPEYNNGSFLHFATLKAHINTVFVLVCKGIDLDALDADQNTALTIAILEHKNDIVQYLIKSGSDIKLKGLDGMTCLHMAAKSGNLEACKIILRSNTYHCDFVNIQDDGGWTSLVWACEHGHLDVVKFLISQGANINLRDVEYNVALHWAAFKGSSDIIELLLNLNSDINVLNVHGDSPLHISAREDHYNCVIILLSRQADISIINKNNETPLDCVPQNGLCYTPLALNHRLRGKSQKDKCLLNNDITRGRENNPIQCYNVIDSDQEPRDYIYVRKSCLTTDKVEINTKVTVLQSCTCTDRCKSLECSCTKLSLKNWYDDEGKLLSDFNFDDPPLIFECNDLCMCNSILCSNRLVQKPLLQRFELFKTATKGWGIKALNFIAKGSYVCEYVGEILTDLEAEHRDDDSYLFDLDNREMDSYCIDAKFYGNFARFINHSCAPNLHPVKVFIEHQDLRFPRIAFFSKRDIEANEELSFDYGDKFWLVKYKSFTCDCGAVYCKYSKNTIGKTLAKYQVDM</sequence>
<keyword evidence="5" id="KW-0040">ANK repeat</keyword>
<dbReference type="GO" id="GO:0005694">
    <property type="term" value="C:chromosome"/>
    <property type="evidence" value="ECO:0007669"/>
    <property type="project" value="UniProtKB-SubCell"/>
</dbReference>
<dbReference type="EMBL" id="JBDJPC010000014">
    <property type="protein sequence ID" value="KAL1488388.1"/>
    <property type="molecule type" value="Genomic_DNA"/>
</dbReference>
<dbReference type="GO" id="GO:0008170">
    <property type="term" value="F:N-methyltransferase activity"/>
    <property type="evidence" value="ECO:0007669"/>
    <property type="project" value="UniProtKB-ARBA"/>
</dbReference>
<evidence type="ECO:0000256" key="3">
    <source>
        <dbReference type="ARBA" id="ARBA00022603"/>
    </source>
</evidence>
<keyword evidence="3" id="KW-0489">Methyltransferase</keyword>
<dbReference type="InterPro" id="IPR002110">
    <property type="entry name" value="Ankyrin_rpt"/>
</dbReference>
<dbReference type="Pfam" id="PF05033">
    <property type="entry name" value="Pre-SET"/>
    <property type="match status" value="1"/>
</dbReference>
<evidence type="ECO:0000256" key="2">
    <source>
        <dbReference type="ARBA" id="ARBA00022454"/>
    </source>
</evidence>
<dbReference type="PANTHER" id="PTHR46307:SF4">
    <property type="entry name" value="G9A, ISOFORM B"/>
    <property type="match status" value="1"/>
</dbReference>
<accession>A0ABD1E135</accession>
<keyword evidence="3" id="KW-0808">Transferase</keyword>
<evidence type="ECO:0000313" key="9">
    <source>
        <dbReference type="EMBL" id="KAL1488388.1"/>
    </source>
</evidence>
<feature type="repeat" description="ANK" evidence="5">
    <location>
        <begin position="429"/>
        <end position="461"/>
    </location>
</feature>
<keyword evidence="2" id="KW-0158">Chromosome</keyword>
<dbReference type="GO" id="GO:0008757">
    <property type="term" value="F:S-adenosylmethionine-dependent methyltransferase activity"/>
    <property type="evidence" value="ECO:0007669"/>
    <property type="project" value="UniProtKB-ARBA"/>
</dbReference>
<dbReference type="SMART" id="SM00317">
    <property type="entry name" value="SET"/>
    <property type="match status" value="1"/>
</dbReference>
<evidence type="ECO:0000259" key="7">
    <source>
        <dbReference type="PROSITE" id="PS50280"/>
    </source>
</evidence>
<dbReference type="InterPro" id="IPR001214">
    <property type="entry name" value="SET_dom"/>
</dbReference>
<organism evidence="9 10">
    <name type="scientific">Hypothenemus hampei</name>
    <name type="common">Coffee berry borer</name>
    <dbReference type="NCBI Taxonomy" id="57062"/>
    <lineage>
        <taxon>Eukaryota</taxon>
        <taxon>Metazoa</taxon>
        <taxon>Ecdysozoa</taxon>
        <taxon>Arthropoda</taxon>
        <taxon>Hexapoda</taxon>
        <taxon>Insecta</taxon>
        <taxon>Pterygota</taxon>
        <taxon>Neoptera</taxon>
        <taxon>Endopterygota</taxon>
        <taxon>Coleoptera</taxon>
        <taxon>Polyphaga</taxon>
        <taxon>Cucujiformia</taxon>
        <taxon>Curculionidae</taxon>
        <taxon>Scolytinae</taxon>
        <taxon>Hypothenemus</taxon>
    </lineage>
</organism>
<evidence type="ECO:0000256" key="5">
    <source>
        <dbReference type="PROSITE-ProRule" id="PRU00023"/>
    </source>
</evidence>
<dbReference type="Proteomes" id="UP001566132">
    <property type="component" value="Unassembled WGS sequence"/>
</dbReference>
<feature type="repeat" description="ANK" evidence="5">
    <location>
        <begin position="565"/>
        <end position="597"/>
    </location>
</feature>
<feature type="domain" description="SET" evidence="7">
    <location>
        <begin position="784"/>
        <end position="901"/>
    </location>
</feature>
<evidence type="ECO:0000256" key="1">
    <source>
        <dbReference type="ARBA" id="ARBA00004286"/>
    </source>
</evidence>
<feature type="repeat" description="ANK" evidence="5">
    <location>
        <begin position="598"/>
        <end position="630"/>
    </location>
</feature>
<keyword evidence="10" id="KW-1185">Reference proteome</keyword>
<proteinExistence type="predicted"/>
<dbReference type="PROSITE" id="PS50867">
    <property type="entry name" value="PRE_SET"/>
    <property type="match status" value="1"/>
</dbReference>
<feature type="compositionally biased region" description="Polar residues" evidence="6">
    <location>
        <begin position="58"/>
        <end position="70"/>
    </location>
</feature>
<dbReference type="GO" id="GO:0008276">
    <property type="term" value="F:protein methyltransferase activity"/>
    <property type="evidence" value="ECO:0007669"/>
    <property type="project" value="UniProtKB-ARBA"/>
</dbReference>
<dbReference type="Pfam" id="PF21533">
    <property type="entry name" value="EHMT1-2_CRR"/>
    <property type="match status" value="1"/>
</dbReference>
<gene>
    <name evidence="9" type="ORF">ABEB36_014862</name>
</gene>
<dbReference type="Pfam" id="PF00856">
    <property type="entry name" value="SET"/>
    <property type="match status" value="1"/>
</dbReference>
<dbReference type="PROSITE" id="PS50280">
    <property type="entry name" value="SET"/>
    <property type="match status" value="1"/>
</dbReference>
<dbReference type="GO" id="GO:0032259">
    <property type="term" value="P:methylation"/>
    <property type="evidence" value="ECO:0007669"/>
    <property type="project" value="UniProtKB-KW"/>
</dbReference>
<dbReference type="CDD" id="cd20905">
    <property type="entry name" value="EHMT_ZBD"/>
    <property type="match status" value="1"/>
</dbReference>
<dbReference type="SUPFAM" id="SSF82199">
    <property type="entry name" value="SET domain"/>
    <property type="match status" value="1"/>
</dbReference>
<dbReference type="InterPro" id="IPR036770">
    <property type="entry name" value="Ankyrin_rpt-contain_sf"/>
</dbReference>
<feature type="repeat" description="ANK" evidence="5">
    <location>
        <begin position="462"/>
        <end position="494"/>
    </location>
</feature>
<dbReference type="PANTHER" id="PTHR46307">
    <property type="entry name" value="G9A, ISOFORM B"/>
    <property type="match status" value="1"/>
</dbReference>
<evidence type="ECO:0008006" key="11">
    <source>
        <dbReference type="Google" id="ProtNLM"/>
    </source>
</evidence>
<dbReference type="PROSITE" id="PS50088">
    <property type="entry name" value="ANK_REPEAT"/>
    <property type="match status" value="6"/>
</dbReference>
<dbReference type="InterPro" id="IPR047762">
    <property type="entry name" value="EHMT_CRR"/>
</dbReference>
<dbReference type="AlphaFoldDB" id="A0ABD1E135"/>
<reference evidence="9 10" key="1">
    <citation type="submission" date="2024-05" db="EMBL/GenBank/DDBJ databases">
        <title>Genetic variation in Jamaican populations of the coffee berry borer (Hypothenemus hampei).</title>
        <authorList>
            <person name="Errbii M."/>
            <person name="Myrie A."/>
        </authorList>
    </citation>
    <scope>NUCLEOTIDE SEQUENCE [LARGE SCALE GENOMIC DNA]</scope>
    <source>
        <strain evidence="9">JA-Hopewell-2020-01-JO</strain>
        <tissue evidence="9">Whole body</tissue>
    </source>
</reference>
<dbReference type="InterPro" id="IPR046341">
    <property type="entry name" value="SET_dom_sf"/>
</dbReference>
<name>A0ABD1E135_HYPHA</name>
<evidence type="ECO:0000313" key="10">
    <source>
        <dbReference type="Proteomes" id="UP001566132"/>
    </source>
</evidence>
<comment type="subcellular location">
    <subcellularLocation>
        <location evidence="1">Chromosome</location>
    </subcellularLocation>
</comment>
<dbReference type="SMART" id="SM00468">
    <property type="entry name" value="PreSET"/>
    <property type="match status" value="1"/>
</dbReference>
<evidence type="ECO:0000259" key="8">
    <source>
        <dbReference type="PROSITE" id="PS50867"/>
    </source>
</evidence>
<dbReference type="Gene3D" id="2.170.270.10">
    <property type="entry name" value="SET domain"/>
    <property type="match status" value="1"/>
</dbReference>
<feature type="repeat" description="ANK" evidence="5">
    <location>
        <begin position="495"/>
        <end position="519"/>
    </location>
</feature>
<dbReference type="SMART" id="SM00248">
    <property type="entry name" value="ANK"/>
    <property type="match status" value="6"/>
</dbReference>
<dbReference type="SUPFAM" id="SSF48403">
    <property type="entry name" value="Ankyrin repeat"/>
    <property type="match status" value="1"/>
</dbReference>
<evidence type="ECO:0000256" key="6">
    <source>
        <dbReference type="SAM" id="MobiDB-lite"/>
    </source>
</evidence>
<keyword evidence="4" id="KW-0949">S-adenosyl-L-methionine</keyword>
<feature type="region of interest" description="Disordered" evidence="6">
    <location>
        <begin position="40"/>
        <end position="105"/>
    </location>
</feature>
<feature type="domain" description="Pre-SET" evidence="8">
    <location>
        <begin position="717"/>
        <end position="781"/>
    </location>
</feature>
<dbReference type="Gene3D" id="1.25.40.20">
    <property type="entry name" value="Ankyrin repeat-containing domain"/>
    <property type="match status" value="2"/>
</dbReference>
<dbReference type="Pfam" id="PF12796">
    <property type="entry name" value="Ank_2"/>
    <property type="match status" value="2"/>
</dbReference>
<dbReference type="PRINTS" id="PR01415">
    <property type="entry name" value="ANKYRIN"/>
</dbReference>